<feature type="transmembrane region" description="Helical" evidence="4">
    <location>
        <begin position="15"/>
        <end position="33"/>
    </location>
</feature>
<organism evidence="6 7">
    <name type="scientific">Natronobacillus azotifigens</name>
    <dbReference type="NCBI Taxonomy" id="472978"/>
    <lineage>
        <taxon>Bacteria</taxon>
        <taxon>Bacillati</taxon>
        <taxon>Bacillota</taxon>
        <taxon>Bacilli</taxon>
        <taxon>Bacillales</taxon>
        <taxon>Bacillaceae</taxon>
        <taxon>Natronobacillus</taxon>
    </lineage>
</organism>
<dbReference type="GO" id="GO:0007165">
    <property type="term" value="P:signal transduction"/>
    <property type="evidence" value="ECO:0007669"/>
    <property type="project" value="UniProtKB-KW"/>
</dbReference>
<feature type="transmembrane region" description="Helical" evidence="4">
    <location>
        <begin position="39"/>
        <end position="58"/>
    </location>
</feature>
<dbReference type="SUPFAM" id="SSF58104">
    <property type="entry name" value="Methyl-accepting chemotaxis protein (MCP) signaling domain"/>
    <property type="match status" value="1"/>
</dbReference>
<feature type="domain" description="Methyl-accepting transducer" evidence="5">
    <location>
        <begin position="209"/>
        <end position="466"/>
    </location>
</feature>
<dbReference type="SMART" id="SM00283">
    <property type="entry name" value="MA"/>
    <property type="match status" value="1"/>
</dbReference>
<dbReference type="InterPro" id="IPR004089">
    <property type="entry name" value="MCPsignal_dom"/>
</dbReference>
<dbReference type="GO" id="GO:0016020">
    <property type="term" value="C:membrane"/>
    <property type="evidence" value="ECO:0007669"/>
    <property type="project" value="InterPro"/>
</dbReference>
<evidence type="ECO:0000256" key="2">
    <source>
        <dbReference type="PROSITE-ProRule" id="PRU00284"/>
    </source>
</evidence>
<evidence type="ECO:0000256" key="4">
    <source>
        <dbReference type="SAM" id="Phobius"/>
    </source>
</evidence>
<name>A0A9J6RC22_9BACI</name>
<dbReference type="PANTHER" id="PTHR32089:SF112">
    <property type="entry name" value="LYSOZYME-LIKE PROTEIN-RELATED"/>
    <property type="match status" value="1"/>
</dbReference>
<sequence>MKKKKNYSFEARNSLLIKLYVLSVALAGIILHAGGIPFLTNLIGILFGVTTIIIATLMHKFHKKINWIPYFLIVSLAMMTVFMLLNRPAITTYLLVYYSVIIISLYHNYRYVIVSGFFGVIITNYFAINYGEETIVGYDSVYLASLNLLFILMTTFLIYQSIIGKSIQNDTEVIASEAMKAKENMGEIVDHVRSTVNKLEEINVELTNHSSSTNAYANELALTFKEISSGVESQSNSAMEMSESIYSINEEVDNISSSANTMKDRALNTSEMVKSGSVKVEQLNKTISELDHTLQTTVEEMKELNSSTAKVGDILQTISDIADQTNLLALNAAIEASRAGESGKGFAVVAQEVRKLAEHSIQSTNEIGNILTLIQDKANSATTRVTQSENTFKTSKDLTNETGSAFNSIEQFVMELQEISTEINQKVELLSSSSATVVDEVNSVSSVSEELNASAEEVLASVEEQNAKITGLNEKVKDMDRLTKELNAAVTTA</sequence>
<proteinExistence type="predicted"/>
<feature type="coiled-coil region" evidence="3">
    <location>
        <begin position="448"/>
        <end position="482"/>
    </location>
</feature>
<evidence type="ECO:0000256" key="3">
    <source>
        <dbReference type="SAM" id="Coils"/>
    </source>
</evidence>
<feature type="transmembrane region" description="Helical" evidence="4">
    <location>
        <begin position="65"/>
        <end position="84"/>
    </location>
</feature>
<protein>
    <submittedName>
        <fullName evidence="6">Methyl-accepting chemotaxis protein</fullName>
    </submittedName>
</protein>
<dbReference type="Pfam" id="PF00015">
    <property type="entry name" value="MCPsignal"/>
    <property type="match status" value="1"/>
</dbReference>
<feature type="transmembrane region" description="Helical" evidence="4">
    <location>
        <begin position="140"/>
        <end position="159"/>
    </location>
</feature>
<evidence type="ECO:0000256" key="1">
    <source>
        <dbReference type="ARBA" id="ARBA00023224"/>
    </source>
</evidence>
<keyword evidence="4" id="KW-1133">Transmembrane helix</keyword>
<dbReference type="Proteomes" id="UP001084197">
    <property type="component" value="Unassembled WGS sequence"/>
</dbReference>
<dbReference type="AlphaFoldDB" id="A0A9J6RC22"/>
<dbReference type="PANTHER" id="PTHR32089">
    <property type="entry name" value="METHYL-ACCEPTING CHEMOTAXIS PROTEIN MCPB"/>
    <property type="match status" value="1"/>
</dbReference>
<reference evidence="6" key="1">
    <citation type="submission" date="2022-11" db="EMBL/GenBank/DDBJ databases">
        <title>WGS of Natronobacillus azotifigens 24KS-1, an anaerobic diazotrophic haloalkaliphile from soda-rich habitats.</title>
        <authorList>
            <person name="Sorokin D.Y."/>
            <person name="Merkel A.Y."/>
        </authorList>
    </citation>
    <scope>NUCLEOTIDE SEQUENCE</scope>
    <source>
        <strain evidence="6">24KS-1</strain>
    </source>
</reference>
<keyword evidence="4" id="KW-0812">Transmembrane</keyword>
<evidence type="ECO:0000313" key="6">
    <source>
        <dbReference type="EMBL" id="MCZ0703085.1"/>
    </source>
</evidence>
<keyword evidence="1 2" id="KW-0807">Transducer</keyword>
<dbReference type="PROSITE" id="PS50111">
    <property type="entry name" value="CHEMOTAXIS_TRANSDUC_2"/>
    <property type="match status" value="1"/>
</dbReference>
<gene>
    <name evidence="6" type="ORF">OWO01_07660</name>
</gene>
<evidence type="ECO:0000259" key="5">
    <source>
        <dbReference type="PROSITE" id="PS50111"/>
    </source>
</evidence>
<evidence type="ECO:0000313" key="7">
    <source>
        <dbReference type="Proteomes" id="UP001084197"/>
    </source>
</evidence>
<accession>A0A9J6RC22</accession>
<feature type="transmembrane region" description="Helical" evidence="4">
    <location>
        <begin position="90"/>
        <end position="106"/>
    </location>
</feature>
<keyword evidence="3" id="KW-0175">Coiled coil</keyword>
<dbReference type="Gene3D" id="1.10.287.950">
    <property type="entry name" value="Methyl-accepting chemotaxis protein"/>
    <property type="match status" value="1"/>
</dbReference>
<dbReference type="CDD" id="cd11386">
    <property type="entry name" value="MCP_signal"/>
    <property type="match status" value="1"/>
</dbReference>
<dbReference type="RefSeq" id="WP_268779855.1">
    <property type="nucleotide sequence ID" value="NZ_JAPRAT010000012.1"/>
</dbReference>
<feature type="transmembrane region" description="Helical" evidence="4">
    <location>
        <begin position="111"/>
        <end position="128"/>
    </location>
</feature>
<comment type="caution">
    <text evidence="6">The sequence shown here is derived from an EMBL/GenBank/DDBJ whole genome shotgun (WGS) entry which is preliminary data.</text>
</comment>
<dbReference type="EMBL" id="JAPRAT010000012">
    <property type="protein sequence ID" value="MCZ0703085.1"/>
    <property type="molecule type" value="Genomic_DNA"/>
</dbReference>
<keyword evidence="7" id="KW-1185">Reference proteome</keyword>
<keyword evidence="4" id="KW-0472">Membrane</keyword>